<evidence type="ECO:0000256" key="1">
    <source>
        <dbReference type="SAM" id="MobiDB-lite"/>
    </source>
</evidence>
<keyword evidence="2" id="KW-0472">Membrane</keyword>
<proteinExistence type="predicted"/>
<keyword evidence="4" id="KW-1185">Reference proteome</keyword>
<feature type="region of interest" description="Disordered" evidence="1">
    <location>
        <begin position="211"/>
        <end position="277"/>
    </location>
</feature>
<feature type="transmembrane region" description="Helical" evidence="2">
    <location>
        <begin position="28"/>
        <end position="51"/>
    </location>
</feature>
<dbReference type="OrthoDB" id="10568847at2759"/>
<protein>
    <submittedName>
        <fullName evidence="3">Uncharacterized protein</fullName>
    </submittedName>
</protein>
<gene>
    <name evidence="3" type="ORF">AURANDRAFT_61449</name>
</gene>
<feature type="transmembrane region" description="Helical" evidence="2">
    <location>
        <begin position="120"/>
        <end position="141"/>
    </location>
</feature>
<reference evidence="3 4" key="1">
    <citation type="journal article" date="2011" name="Proc. Natl. Acad. Sci. U.S.A.">
        <title>Niche of harmful alga Aureococcus anophagefferens revealed through ecogenomics.</title>
        <authorList>
            <person name="Gobler C.J."/>
            <person name="Berry D.L."/>
            <person name="Dyhrman S.T."/>
            <person name="Wilhelm S.W."/>
            <person name="Salamov A."/>
            <person name="Lobanov A.V."/>
            <person name="Zhang Y."/>
            <person name="Collier J.L."/>
            <person name="Wurch L.L."/>
            <person name="Kustka A.B."/>
            <person name="Dill B.D."/>
            <person name="Shah M."/>
            <person name="VerBerkmoes N.C."/>
            <person name="Kuo A."/>
            <person name="Terry A."/>
            <person name="Pangilinan J."/>
            <person name="Lindquist E.A."/>
            <person name="Lucas S."/>
            <person name="Paulsen I.T."/>
            <person name="Hattenrath-Lehmann T.K."/>
            <person name="Talmage S.C."/>
            <person name="Walker E.A."/>
            <person name="Koch F."/>
            <person name="Burson A.M."/>
            <person name="Marcoval M.A."/>
            <person name="Tang Y.Z."/>
            <person name="Lecleir G.R."/>
            <person name="Coyne K.J."/>
            <person name="Berg G.M."/>
            <person name="Bertrand E.M."/>
            <person name="Saito M.A."/>
            <person name="Gladyshev V.N."/>
            <person name="Grigoriev I.V."/>
        </authorList>
    </citation>
    <scope>NUCLEOTIDE SEQUENCE [LARGE SCALE GENOMIC DNA]</scope>
    <source>
        <strain evidence="4">CCMP 1984</strain>
    </source>
</reference>
<organism evidence="4">
    <name type="scientific">Aureococcus anophagefferens</name>
    <name type="common">Harmful bloom alga</name>
    <dbReference type="NCBI Taxonomy" id="44056"/>
    <lineage>
        <taxon>Eukaryota</taxon>
        <taxon>Sar</taxon>
        <taxon>Stramenopiles</taxon>
        <taxon>Ochrophyta</taxon>
        <taxon>Pelagophyceae</taxon>
        <taxon>Pelagomonadales</taxon>
        <taxon>Pelagomonadaceae</taxon>
        <taxon>Aureococcus</taxon>
    </lineage>
</organism>
<dbReference type="Proteomes" id="UP000002729">
    <property type="component" value="Unassembled WGS sequence"/>
</dbReference>
<sequence>MCLLWCYNTLRRDGCKGICPDCACVSCVAVFVLAPVGFVGGLLYALLLGLVKWVPGAFHRVSTCCTCYCDVIQKGQEQYDIEDGRARPPPPAPSRGGWFNPSEYVERRSKAAGSKCAGEFYCCCLPAFWLLMVLYPVWILVELLLCGSAMGACEGMNAGCAGLVGWQARFRRAMLVIDRNTSQSAYGSPKPWFPAKDVAYAAPGASPPQPGYPVPGAPGYPTQAYPPQQPPVAQQPRAMPPQPPLPTAFAQPAPAQPVAYAQPAAPAPPTKGYPRVY</sequence>
<feature type="compositionally biased region" description="Low complexity" evidence="1">
    <location>
        <begin position="247"/>
        <end position="264"/>
    </location>
</feature>
<name>F0XYG9_AURAN</name>
<keyword evidence="2" id="KW-1133">Transmembrane helix</keyword>
<accession>F0XYG9</accession>
<feature type="compositionally biased region" description="Low complexity" evidence="1">
    <location>
        <begin position="219"/>
        <end position="237"/>
    </location>
</feature>
<dbReference type="InParanoid" id="F0XYG9"/>
<dbReference type="EMBL" id="GL833121">
    <property type="protein sequence ID" value="EGB12176.1"/>
    <property type="molecule type" value="Genomic_DNA"/>
</dbReference>
<dbReference type="GeneID" id="20223477"/>
<keyword evidence="2" id="KW-0812">Transmembrane</keyword>
<evidence type="ECO:0000313" key="3">
    <source>
        <dbReference type="EMBL" id="EGB12176.1"/>
    </source>
</evidence>
<evidence type="ECO:0000256" key="2">
    <source>
        <dbReference type="SAM" id="Phobius"/>
    </source>
</evidence>
<dbReference type="KEGG" id="aaf:AURANDRAFT_61449"/>
<dbReference type="AlphaFoldDB" id="F0XYG9"/>
<evidence type="ECO:0000313" key="4">
    <source>
        <dbReference type="Proteomes" id="UP000002729"/>
    </source>
</evidence>
<dbReference type="RefSeq" id="XP_009033254.1">
    <property type="nucleotide sequence ID" value="XM_009035006.1"/>
</dbReference>